<dbReference type="HOGENOM" id="CLU_2302503_0_0_6"/>
<dbReference type="RefSeq" id="WP_012139376.1">
    <property type="nucleotide sequence ID" value="NZ_KE007328.1"/>
</dbReference>
<evidence type="ECO:0000313" key="1">
    <source>
        <dbReference type="EMBL" id="EON90881.1"/>
    </source>
</evidence>
<comment type="caution">
    <text evidence="1">The sequence shown here is derived from an EMBL/GenBank/DDBJ whole genome shotgun (WGS) entry which is preliminary data.</text>
</comment>
<dbReference type="EMBL" id="ASAD01000021">
    <property type="protein sequence ID" value="EON90881.1"/>
    <property type="molecule type" value="Genomic_DNA"/>
</dbReference>
<gene>
    <name evidence="1" type="ORF">MARLIPOL_15919</name>
</gene>
<evidence type="ECO:0000313" key="2">
    <source>
        <dbReference type="Proteomes" id="UP000016540"/>
    </source>
</evidence>
<proteinExistence type="predicted"/>
<accession>R8AX27</accession>
<sequence length="106" mass="12019">MTYLFVAAVFIALVFLAFRSVRNTDPAKQSCANDIGQLIRKDRNATPEDIAQVFVRHKITRPDSSKVGRLVMPQLMKLGLESEEAMMIMHQVRAAYNFVPESYADK</sequence>
<organism evidence="1 2">
    <name type="scientific">Marinobacter lipolyticus SM19</name>
    <dbReference type="NCBI Taxonomy" id="1318628"/>
    <lineage>
        <taxon>Bacteria</taxon>
        <taxon>Pseudomonadati</taxon>
        <taxon>Pseudomonadota</taxon>
        <taxon>Gammaproteobacteria</taxon>
        <taxon>Pseudomonadales</taxon>
        <taxon>Marinobacteraceae</taxon>
        <taxon>Marinobacter</taxon>
    </lineage>
</organism>
<dbReference type="AlphaFoldDB" id="R8AX27"/>
<keyword evidence="2" id="KW-1185">Reference proteome</keyword>
<dbReference type="Proteomes" id="UP000016540">
    <property type="component" value="Unassembled WGS sequence"/>
</dbReference>
<dbReference type="PATRIC" id="fig|1318628.3.peg.3183"/>
<name>R8AX27_9GAMM</name>
<reference evidence="1 2" key="1">
    <citation type="journal article" date="2013" name="Genome Announc.">
        <title>Draft Genome Sequence of the Moderately Halophilic Bacterium Marinobacter lipolyticus Strain SM19.</title>
        <authorList>
            <person name="Papke R.T."/>
            <person name="de la Haba R.R."/>
            <person name="Infante-Dominguez C."/>
            <person name="Perez D."/>
            <person name="Sanchez-Porro C."/>
            <person name="Lapierre P."/>
            <person name="Ventosa A."/>
        </authorList>
    </citation>
    <scope>NUCLEOTIDE SEQUENCE [LARGE SCALE GENOMIC DNA]</scope>
    <source>
        <strain evidence="1 2">SM19</strain>
    </source>
</reference>
<dbReference type="OrthoDB" id="6370345at2"/>
<protein>
    <submittedName>
        <fullName evidence="1">Uncharacterized protein</fullName>
    </submittedName>
</protein>
<dbReference type="STRING" id="1318628.MARLIPOL_15919"/>